<evidence type="ECO:0000256" key="2">
    <source>
        <dbReference type="HAMAP-Rule" id="MF_00298"/>
    </source>
</evidence>
<comment type="caution">
    <text evidence="4">The sequence shown here is derived from an EMBL/GenBank/DDBJ whole genome shotgun (WGS) entry which is preliminary data.</text>
</comment>
<feature type="short sequence motif" description="Nudix box" evidence="2">
    <location>
        <begin position="58"/>
        <end position="79"/>
    </location>
</feature>
<dbReference type="InterPro" id="IPR000086">
    <property type="entry name" value="NUDIX_hydrolase_dom"/>
</dbReference>
<dbReference type="Gene3D" id="3.90.79.10">
    <property type="entry name" value="Nucleoside Triphosphate Pyrophosphohydrolase"/>
    <property type="match status" value="1"/>
</dbReference>
<comment type="cofactor">
    <cofactor evidence="2">
        <name>a divalent metal cation</name>
        <dbReference type="ChEBI" id="CHEBI:60240"/>
    </cofactor>
</comment>
<dbReference type="EC" id="3.6.1.-" evidence="2"/>
<dbReference type="EMBL" id="JACICC010000004">
    <property type="protein sequence ID" value="MBB3809844.1"/>
    <property type="molecule type" value="Genomic_DNA"/>
</dbReference>
<dbReference type="InterPro" id="IPR015797">
    <property type="entry name" value="NUDIX_hydrolase-like_dom_sf"/>
</dbReference>
<dbReference type="GO" id="GO:0008893">
    <property type="term" value="F:guanosine-3',5'-bis(diphosphate) 3'-diphosphatase activity"/>
    <property type="evidence" value="ECO:0007669"/>
    <property type="project" value="TreeGrafter"/>
</dbReference>
<comment type="similarity">
    <text evidence="2">Belongs to the Nudix hydrolase family. RppH subfamily.</text>
</comment>
<accession>A0A7W5Z513</accession>
<gene>
    <name evidence="2" type="primary">rppH</name>
    <name evidence="2" type="synonym">nudH</name>
    <name evidence="4" type="ORF">FHS81_001932</name>
</gene>
<dbReference type="PROSITE" id="PS51462">
    <property type="entry name" value="NUDIX"/>
    <property type="match status" value="1"/>
</dbReference>
<dbReference type="Pfam" id="PF00293">
    <property type="entry name" value="NUDIX"/>
    <property type="match status" value="1"/>
</dbReference>
<dbReference type="CDD" id="cd03671">
    <property type="entry name" value="NUDIX_Ap4A_hydrolase_plant_like"/>
    <property type="match status" value="1"/>
</dbReference>
<dbReference type="GO" id="GO:0034432">
    <property type="term" value="F:bis(5'-adenosyl)-pentaphosphatase activity"/>
    <property type="evidence" value="ECO:0007669"/>
    <property type="project" value="TreeGrafter"/>
</dbReference>
<dbReference type="NCBIfam" id="NF001938">
    <property type="entry name" value="PRK00714.1-5"/>
    <property type="match status" value="1"/>
</dbReference>
<dbReference type="Proteomes" id="UP000537592">
    <property type="component" value="Unassembled WGS sequence"/>
</dbReference>
<sequence>MSHKGKDHKVRAEDLPYRACVGIFLLNSSGRVFIGSRHKDQYDEGNLPNEHPWQMPQGGVDEGEDLLHAARRELYEETSILSVELLGETPEWLTYDLPEEVIGIALRGKYRGQKQKWFALRFTGDESEINVLKPGDGAFSAEFSTWRWEQAEQLPELVVPFKRPVYEQVVAHFTPLTRQG</sequence>
<dbReference type="GO" id="GO:0006753">
    <property type="term" value="P:nucleoside phosphate metabolic process"/>
    <property type="evidence" value="ECO:0007669"/>
    <property type="project" value="TreeGrafter"/>
</dbReference>
<comment type="function">
    <text evidence="2">Accelerates the degradation of transcripts by removing pyrophosphate from the 5'-end of triphosphorylated RNA, leading to a more labile monophosphorylated state that can stimulate subsequent ribonuclease cleavage.</text>
</comment>
<evidence type="ECO:0000313" key="4">
    <source>
        <dbReference type="EMBL" id="MBB3809844.1"/>
    </source>
</evidence>
<dbReference type="AlphaFoldDB" id="A0A7W5Z513"/>
<evidence type="ECO:0000259" key="3">
    <source>
        <dbReference type="PROSITE" id="PS51462"/>
    </source>
</evidence>
<dbReference type="InterPro" id="IPR022927">
    <property type="entry name" value="RppH"/>
</dbReference>
<dbReference type="GO" id="GO:0019693">
    <property type="term" value="P:ribose phosphate metabolic process"/>
    <property type="evidence" value="ECO:0007669"/>
    <property type="project" value="TreeGrafter"/>
</dbReference>
<dbReference type="PANTHER" id="PTHR11839">
    <property type="entry name" value="UDP/ADP-SUGAR PYROPHOSPHATASE"/>
    <property type="match status" value="1"/>
</dbReference>
<dbReference type="HAMAP" id="MF_00298">
    <property type="entry name" value="Nudix_RppH"/>
    <property type="match status" value="1"/>
</dbReference>
<keyword evidence="5" id="KW-1185">Reference proteome</keyword>
<dbReference type="SUPFAM" id="SSF55811">
    <property type="entry name" value="Nudix"/>
    <property type="match status" value="1"/>
</dbReference>
<dbReference type="PANTHER" id="PTHR11839:SF22">
    <property type="entry name" value="NUDIX HYDROLASE 26, CHLOROPLASTIC"/>
    <property type="match status" value="1"/>
</dbReference>
<reference evidence="4 5" key="1">
    <citation type="submission" date="2020-08" db="EMBL/GenBank/DDBJ databases">
        <title>Genomic Encyclopedia of Type Strains, Phase IV (KMG-IV): sequencing the most valuable type-strain genomes for metagenomic binning, comparative biology and taxonomic classification.</title>
        <authorList>
            <person name="Goeker M."/>
        </authorList>
    </citation>
    <scope>NUCLEOTIDE SEQUENCE [LARGE SCALE GENOMIC DNA]</scope>
    <source>
        <strain evidence="4 5">DSM 28760</strain>
    </source>
</reference>
<protein>
    <recommendedName>
        <fullName evidence="2">RNA pyrophosphohydrolase</fullName>
        <ecNumber evidence="2">3.6.1.-</ecNumber>
    </recommendedName>
    <alternativeName>
        <fullName evidence="2">(Di)nucleoside polyphosphate hydrolase</fullName>
    </alternativeName>
</protein>
<name>A0A7W5Z513_9HYPH</name>
<keyword evidence="1 2" id="KW-0378">Hydrolase</keyword>
<proteinExistence type="inferred from homology"/>
<dbReference type="RefSeq" id="WP_183752370.1">
    <property type="nucleotide sequence ID" value="NZ_JACICC010000004.1"/>
</dbReference>
<evidence type="ECO:0000313" key="5">
    <source>
        <dbReference type="Proteomes" id="UP000537592"/>
    </source>
</evidence>
<feature type="domain" description="Nudix hydrolase" evidence="3">
    <location>
        <begin position="16"/>
        <end position="171"/>
    </location>
</feature>
<organism evidence="4 5">
    <name type="scientific">Pseudochelatococcus contaminans</name>
    <dbReference type="NCBI Taxonomy" id="1538103"/>
    <lineage>
        <taxon>Bacteria</taxon>
        <taxon>Pseudomonadati</taxon>
        <taxon>Pseudomonadota</taxon>
        <taxon>Alphaproteobacteria</taxon>
        <taxon>Hyphomicrobiales</taxon>
        <taxon>Chelatococcaceae</taxon>
        <taxon>Pseudochelatococcus</taxon>
    </lineage>
</organism>
<evidence type="ECO:0000256" key="1">
    <source>
        <dbReference type="ARBA" id="ARBA00022801"/>
    </source>
</evidence>